<keyword evidence="3" id="KW-1185">Reference proteome</keyword>
<gene>
    <name evidence="2" type="ORF">Q7X28_11355</name>
</gene>
<accession>A0AA90SR29</accession>
<dbReference type="RefSeq" id="WP_305111361.1">
    <property type="nucleotide sequence ID" value="NZ_JAUTIX010000003.1"/>
</dbReference>
<dbReference type="Gene3D" id="1.25.40.10">
    <property type="entry name" value="Tetratricopeptide repeat domain"/>
    <property type="match status" value="1"/>
</dbReference>
<feature type="domain" description="Tetratrico peptide repeat group 5" evidence="1">
    <location>
        <begin position="36"/>
        <end position="154"/>
    </location>
</feature>
<sequence length="158" mass="17207">MTWEDDLEAAWAADLGEDELRARIDRIVGDPAVPEGVAEFERAGVEDSTGHPERAVPGYRRALAAGLDESRARQATIQLASSLRNLGEPGDGLMLLDGLDRTLGDGLDPAIAVFRALCLTDLRRTDEAVALLIDTVAEGMTRYQRSARAYAQELRDKD</sequence>
<proteinExistence type="predicted"/>
<protein>
    <submittedName>
        <fullName evidence="2">Tetratricopeptide repeat protein</fullName>
    </submittedName>
</protein>
<dbReference type="Pfam" id="PF12688">
    <property type="entry name" value="TPR_5"/>
    <property type="match status" value="1"/>
</dbReference>
<dbReference type="Proteomes" id="UP001178281">
    <property type="component" value="Unassembled WGS sequence"/>
</dbReference>
<dbReference type="AlphaFoldDB" id="A0AA90SR29"/>
<reference evidence="2" key="1">
    <citation type="submission" date="2023-08" db="EMBL/GenBank/DDBJ databases">
        <title>The draft genome of Tsukamurella strandjordii strain 050030.</title>
        <authorList>
            <person name="Zhao F."/>
            <person name="Feng Y."/>
            <person name="Zong Z."/>
        </authorList>
    </citation>
    <scope>NUCLEOTIDE SEQUENCE</scope>
    <source>
        <strain evidence="2">050030</strain>
    </source>
</reference>
<evidence type="ECO:0000313" key="3">
    <source>
        <dbReference type="Proteomes" id="UP001178281"/>
    </source>
</evidence>
<comment type="caution">
    <text evidence="2">The sequence shown here is derived from an EMBL/GenBank/DDBJ whole genome shotgun (WGS) entry which is preliminary data.</text>
</comment>
<organism evidence="2 3">
    <name type="scientific">Tsukamurella strandjordii</name>
    <dbReference type="NCBI Taxonomy" id="147577"/>
    <lineage>
        <taxon>Bacteria</taxon>
        <taxon>Bacillati</taxon>
        <taxon>Actinomycetota</taxon>
        <taxon>Actinomycetes</taxon>
        <taxon>Mycobacteriales</taxon>
        <taxon>Tsukamurellaceae</taxon>
        <taxon>Tsukamurella</taxon>
    </lineage>
</organism>
<dbReference type="EMBL" id="JAUTIX010000003">
    <property type="protein sequence ID" value="MDP0398526.1"/>
    <property type="molecule type" value="Genomic_DNA"/>
</dbReference>
<name>A0AA90SR29_9ACTN</name>
<evidence type="ECO:0000259" key="1">
    <source>
        <dbReference type="Pfam" id="PF12688"/>
    </source>
</evidence>
<dbReference type="InterPro" id="IPR041656">
    <property type="entry name" value="TPR_5"/>
</dbReference>
<evidence type="ECO:0000313" key="2">
    <source>
        <dbReference type="EMBL" id="MDP0398526.1"/>
    </source>
</evidence>
<dbReference type="InterPro" id="IPR011990">
    <property type="entry name" value="TPR-like_helical_dom_sf"/>
</dbReference>